<comment type="caution">
    <text evidence="2">The sequence shown here is derived from an EMBL/GenBank/DDBJ whole genome shotgun (WGS) entry which is preliminary data.</text>
</comment>
<dbReference type="InterPro" id="IPR037152">
    <property type="entry name" value="L-asparaginase_N_sf"/>
</dbReference>
<dbReference type="PIRSF" id="PIRSF001220">
    <property type="entry name" value="L-ASNase_gatD"/>
    <property type="match status" value="1"/>
</dbReference>
<dbReference type="PANTHER" id="PTHR30050:SF4">
    <property type="entry name" value="ATP-BINDING PROTEIN RV3427C IN INSERTION SEQUENCE-RELATED"/>
    <property type="match status" value="1"/>
</dbReference>
<dbReference type="InterPro" id="IPR006034">
    <property type="entry name" value="Asparaginase/glutaminase-like"/>
</dbReference>
<dbReference type="CDD" id="cd00009">
    <property type="entry name" value="AAA"/>
    <property type="match status" value="1"/>
</dbReference>
<dbReference type="EMBL" id="JAVRHP010000037">
    <property type="protein sequence ID" value="MDT0650263.1"/>
    <property type="molecule type" value="Genomic_DNA"/>
</dbReference>
<protein>
    <submittedName>
        <fullName evidence="2">ATP-binding protein</fullName>
    </submittedName>
</protein>
<evidence type="ECO:0000259" key="1">
    <source>
        <dbReference type="SMART" id="SM00382"/>
    </source>
</evidence>
<dbReference type="Gene3D" id="3.40.50.1170">
    <property type="entry name" value="L-asparaginase, N-terminal domain"/>
    <property type="match status" value="1"/>
</dbReference>
<dbReference type="SUPFAM" id="SSF52540">
    <property type="entry name" value="P-loop containing nucleoside triphosphate hydrolases"/>
    <property type="match status" value="1"/>
</dbReference>
<dbReference type="Proteomes" id="UP001248819">
    <property type="component" value="Unassembled WGS sequence"/>
</dbReference>
<evidence type="ECO:0000313" key="3">
    <source>
        <dbReference type="Proteomes" id="UP001248819"/>
    </source>
</evidence>
<sequence length="331" mass="37849">MIHIITTGGTIEGFDYTEKENAELEKDKVLIREFLQSANISFPYIIEKVFAKDSRFITDEDRKFLLERIKTSNAQNILITHGTFTMEDTAAFLGKHNLSKTIVLVGSFILGTKPKTDAPFNLGFAISALQLIKPDVYIAMNGKVFHWKNVTKNLYNHTFNNGISETRLNQLRELNWLDQGYNIMLMGPSGVGKTLLASGLCSDAIDKGYKAYFRTMEDIVNMLKMRDMTRTATADYKRLSKADLIVIDDIMLFPVEKSQAVALFNFINQLYENTCFIITTNKMAADWAKMLDDEVLATALLDRLLYRCDVMNLSGKSYRMENRKTFFEHKK</sequence>
<keyword evidence="2" id="KW-0547">Nucleotide-binding</keyword>
<dbReference type="InterPro" id="IPR002611">
    <property type="entry name" value="IstB_ATP-bd"/>
</dbReference>
<keyword evidence="2" id="KW-0067">ATP-binding</keyword>
<dbReference type="InterPro" id="IPR003593">
    <property type="entry name" value="AAA+_ATPase"/>
</dbReference>
<dbReference type="GO" id="GO:0005524">
    <property type="term" value="F:ATP binding"/>
    <property type="evidence" value="ECO:0007669"/>
    <property type="project" value="UniProtKB-KW"/>
</dbReference>
<reference evidence="2 3" key="1">
    <citation type="submission" date="2023-09" db="EMBL/GenBank/DDBJ databases">
        <authorList>
            <person name="Rey-Velasco X."/>
        </authorList>
    </citation>
    <scope>NUCLEOTIDE SEQUENCE [LARGE SCALE GENOMIC DNA]</scope>
    <source>
        <strain evidence="2 3">F297</strain>
    </source>
</reference>
<dbReference type="Pfam" id="PF00710">
    <property type="entry name" value="Asparaginase"/>
    <property type="match status" value="1"/>
</dbReference>
<dbReference type="InterPro" id="IPR027417">
    <property type="entry name" value="P-loop_NTPase"/>
</dbReference>
<dbReference type="Gene3D" id="3.40.50.300">
    <property type="entry name" value="P-loop containing nucleotide triphosphate hydrolases"/>
    <property type="match status" value="1"/>
</dbReference>
<evidence type="ECO:0000313" key="2">
    <source>
        <dbReference type="EMBL" id="MDT0650263.1"/>
    </source>
</evidence>
<dbReference type="PIRSF" id="PIRSF500176">
    <property type="entry name" value="L_ASNase"/>
    <property type="match status" value="1"/>
</dbReference>
<dbReference type="Pfam" id="PF01695">
    <property type="entry name" value="IstB_IS21"/>
    <property type="match status" value="1"/>
</dbReference>
<dbReference type="SMART" id="SM00870">
    <property type="entry name" value="Asparaginase"/>
    <property type="match status" value="1"/>
</dbReference>
<feature type="domain" description="AAA+ ATPase" evidence="1">
    <location>
        <begin position="179"/>
        <end position="312"/>
    </location>
</feature>
<dbReference type="InterPro" id="IPR027474">
    <property type="entry name" value="L-asparaginase_N"/>
</dbReference>
<accession>A0ABU3CVI1</accession>
<dbReference type="InterPro" id="IPR036152">
    <property type="entry name" value="Asp/glu_Ase-like_sf"/>
</dbReference>
<proteinExistence type="predicted"/>
<dbReference type="RefSeq" id="WP_311484443.1">
    <property type="nucleotide sequence ID" value="NZ_JAVRHP010000037.1"/>
</dbReference>
<dbReference type="PANTHER" id="PTHR30050">
    <property type="entry name" value="CHROMOSOMAL REPLICATION INITIATOR PROTEIN DNAA"/>
    <property type="match status" value="1"/>
</dbReference>
<keyword evidence="3" id="KW-1185">Reference proteome</keyword>
<dbReference type="PRINTS" id="PR00139">
    <property type="entry name" value="ASNGLNASE"/>
</dbReference>
<dbReference type="SUPFAM" id="SSF53774">
    <property type="entry name" value="Glutaminase/Asparaginase"/>
    <property type="match status" value="1"/>
</dbReference>
<name>A0ABU3CVI1_9FLAO</name>
<organism evidence="2 3">
    <name type="scientific">Autumnicola edwardsiae</name>
    <dbReference type="NCBI Taxonomy" id="3075594"/>
    <lineage>
        <taxon>Bacteria</taxon>
        <taxon>Pseudomonadati</taxon>
        <taxon>Bacteroidota</taxon>
        <taxon>Flavobacteriia</taxon>
        <taxon>Flavobacteriales</taxon>
        <taxon>Flavobacteriaceae</taxon>
        <taxon>Autumnicola</taxon>
    </lineage>
</organism>
<gene>
    <name evidence="2" type="ORF">RM529_08915</name>
</gene>
<dbReference type="SMART" id="SM00382">
    <property type="entry name" value="AAA"/>
    <property type="match status" value="1"/>
</dbReference>